<evidence type="ECO:0000259" key="3">
    <source>
        <dbReference type="Pfam" id="PF01012"/>
    </source>
</evidence>
<gene>
    <name evidence="4" type="ORF">TeGR_g4105</name>
</gene>
<evidence type="ECO:0000313" key="4">
    <source>
        <dbReference type="EMBL" id="GMI29032.1"/>
    </source>
</evidence>
<sequence>YVGGETTCAAALAAHAATPFTHILSAATNAGRNAVPRIAAGLDASPVTDVLEVEGEDTFVRPMYAGSALARVRNSDAVKCLTVRPTAFDKAEASGGSAAVSELAFGADGRSPAFVSADVKQSDRPDLTAANVVIAGGRGMKNGENL</sequence>
<dbReference type="SUPFAM" id="SSF52402">
    <property type="entry name" value="Adenine nucleotide alpha hydrolases-like"/>
    <property type="match status" value="1"/>
</dbReference>
<comment type="caution">
    <text evidence="4">The sequence shown here is derived from an EMBL/GenBank/DDBJ whole genome shotgun (WGS) entry which is preliminary data.</text>
</comment>
<evidence type="ECO:0000256" key="2">
    <source>
        <dbReference type="ARBA" id="ARBA00005817"/>
    </source>
</evidence>
<accession>A0ABQ6MNF3</accession>
<dbReference type="PANTHER" id="PTHR43153">
    <property type="entry name" value="ELECTRON TRANSFER FLAVOPROTEIN ALPHA"/>
    <property type="match status" value="1"/>
</dbReference>
<dbReference type="InterPro" id="IPR001308">
    <property type="entry name" value="ETF_a/FixB"/>
</dbReference>
<evidence type="ECO:0000256" key="1">
    <source>
        <dbReference type="ARBA" id="ARBA00004305"/>
    </source>
</evidence>
<dbReference type="EMBL" id="BRYB01005793">
    <property type="protein sequence ID" value="GMI29032.1"/>
    <property type="molecule type" value="Genomic_DNA"/>
</dbReference>
<feature type="domain" description="Electron transfer flavoprotein alpha/beta-subunit N-terminal" evidence="3">
    <location>
        <begin position="9"/>
        <end position="104"/>
    </location>
</feature>
<name>A0ABQ6MNF3_9STRA</name>
<feature type="non-terminal residue" evidence="4">
    <location>
        <position position="1"/>
    </location>
</feature>
<dbReference type="Proteomes" id="UP001165060">
    <property type="component" value="Unassembled WGS sequence"/>
</dbReference>
<dbReference type="Gene3D" id="3.40.50.620">
    <property type="entry name" value="HUPs"/>
    <property type="match status" value="1"/>
</dbReference>
<dbReference type="InterPro" id="IPR014730">
    <property type="entry name" value="ETF_a/b_N"/>
</dbReference>
<comment type="similarity">
    <text evidence="2">Belongs to the ETF alpha-subunit/FixB family.</text>
</comment>
<evidence type="ECO:0000313" key="5">
    <source>
        <dbReference type="Proteomes" id="UP001165060"/>
    </source>
</evidence>
<dbReference type="Pfam" id="PF01012">
    <property type="entry name" value="ETF"/>
    <property type="match status" value="1"/>
</dbReference>
<proteinExistence type="inferred from homology"/>
<dbReference type="PANTHER" id="PTHR43153:SF1">
    <property type="entry name" value="ELECTRON TRANSFER FLAVOPROTEIN SUBUNIT ALPHA, MITOCHONDRIAL"/>
    <property type="match status" value="1"/>
</dbReference>
<organism evidence="4 5">
    <name type="scientific">Tetraparma gracilis</name>
    <dbReference type="NCBI Taxonomy" id="2962635"/>
    <lineage>
        <taxon>Eukaryota</taxon>
        <taxon>Sar</taxon>
        <taxon>Stramenopiles</taxon>
        <taxon>Ochrophyta</taxon>
        <taxon>Bolidophyceae</taxon>
        <taxon>Parmales</taxon>
        <taxon>Triparmaceae</taxon>
        <taxon>Tetraparma</taxon>
    </lineage>
</organism>
<dbReference type="InterPro" id="IPR014729">
    <property type="entry name" value="Rossmann-like_a/b/a_fold"/>
</dbReference>
<protein>
    <recommendedName>
        <fullName evidence="3">Electron transfer flavoprotein alpha/beta-subunit N-terminal domain-containing protein</fullName>
    </recommendedName>
</protein>
<comment type="subcellular location">
    <subcellularLocation>
        <location evidence="1">Mitochondrion matrix</location>
    </subcellularLocation>
</comment>
<keyword evidence="5" id="KW-1185">Reference proteome</keyword>
<reference evidence="4 5" key="1">
    <citation type="journal article" date="2023" name="Commun. Biol.">
        <title>Genome analysis of Parmales, the sister group of diatoms, reveals the evolutionary specialization of diatoms from phago-mixotrophs to photoautotrophs.</title>
        <authorList>
            <person name="Ban H."/>
            <person name="Sato S."/>
            <person name="Yoshikawa S."/>
            <person name="Yamada K."/>
            <person name="Nakamura Y."/>
            <person name="Ichinomiya M."/>
            <person name="Sato N."/>
            <person name="Blanc-Mathieu R."/>
            <person name="Endo H."/>
            <person name="Kuwata A."/>
            <person name="Ogata H."/>
        </authorList>
    </citation>
    <scope>NUCLEOTIDE SEQUENCE [LARGE SCALE GENOMIC DNA]</scope>
</reference>